<protein>
    <submittedName>
        <fullName evidence="1">RHS repeat-associated core domain-containing protein</fullName>
    </submittedName>
</protein>
<dbReference type="Gene3D" id="2.180.10.10">
    <property type="entry name" value="RHS repeat-associated core"/>
    <property type="match status" value="1"/>
</dbReference>
<dbReference type="NCBIfam" id="TIGR03696">
    <property type="entry name" value="Rhs_assc_core"/>
    <property type="match status" value="1"/>
</dbReference>
<accession>A0ABV6C6C9</accession>
<keyword evidence="2" id="KW-1185">Reference proteome</keyword>
<dbReference type="EMBL" id="JBHLXE010000002">
    <property type="protein sequence ID" value="MFC0178529.1"/>
    <property type="molecule type" value="Genomic_DNA"/>
</dbReference>
<evidence type="ECO:0000313" key="2">
    <source>
        <dbReference type="Proteomes" id="UP001589758"/>
    </source>
</evidence>
<dbReference type="NCBIfam" id="TIGR01643">
    <property type="entry name" value="YD_repeat_2x"/>
    <property type="match status" value="1"/>
</dbReference>
<dbReference type="PANTHER" id="PTHR32305:SF15">
    <property type="entry name" value="PROTEIN RHSA-RELATED"/>
    <property type="match status" value="1"/>
</dbReference>
<proteinExistence type="predicted"/>
<gene>
    <name evidence="1" type="ORF">ACFFIT_00150</name>
</gene>
<dbReference type="PANTHER" id="PTHR32305">
    <property type="match status" value="1"/>
</dbReference>
<name>A0ABV6C6C9_9GAMM</name>
<sequence length="325" mass="37997">MIQSVVKQGNDEWVTQYEYDALSRRISKTSQYYTDVYDHHRTLVEYKSKKQLFYWQGLRLAGESEASKTENRRWYAYEENSYAPLALIDHWHEIDKDEIVYYHTQLNGAPYALSSAQGELIFETEEYLWGNYRRPAKNQVTLLYGQPLRFQGQYFDQETGLHYNTFRYYDPETGRFTQQDPIGLAGGINLYQYAPNPLSWIDPLGWSCSFYSGKLSIQASEMKPLVRGSKEWNQAIKEFQKALAKGEKFQVKVRTSSDAKAFLKESQGNMNRYKAHTQSKRLDGVPKYPKGYEQHMEPENGLGDALHIKWYNNGTDGHIFYDIPN</sequence>
<dbReference type="InterPro" id="IPR006530">
    <property type="entry name" value="YD"/>
</dbReference>
<evidence type="ECO:0000313" key="1">
    <source>
        <dbReference type="EMBL" id="MFC0178529.1"/>
    </source>
</evidence>
<dbReference type="RefSeq" id="WP_385875282.1">
    <property type="nucleotide sequence ID" value="NZ_JBHLXE010000002.1"/>
</dbReference>
<reference evidence="1 2" key="1">
    <citation type="submission" date="2024-09" db="EMBL/GenBank/DDBJ databases">
        <authorList>
            <person name="Sun Q."/>
            <person name="Mori K."/>
        </authorList>
    </citation>
    <scope>NUCLEOTIDE SEQUENCE [LARGE SCALE GENOMIC DNA]</scope>
    <source>
        <strain evidence="1 2">CCM 8545</strain>
    </source>
</reference>
<organism evidence="1 2">
    <name type="scientific">Thorsellia kenyensis</name>
    <dbReference type="NCBI Taxonomy" id="1549888"/>
    <lineage>
        <taxon>Bacteria</taxon>
        <taxon>Pseudomonadati</taxon>
        <taxon>Pseudomonadota</taxon>
        <taxon>Gammaproteobacteria</taxon>
        <taxon>Enterobacterales</taxon>
        <taxon>Thorselliaceae</taxon>
        <taxon>Thorsellia</taxon>
    </lineage>
</organism>
<dbReference type="Proteomes" id="UP001589758">
    <property type="component" value="Unassembled WGS sequence"/>
</dbReference>
<comment type="caution">
    <text evidence="1">The sequence shown here is derived from an EMBL/GenBank/DDBJ whole genome shotgun (WGS) entry which is preliminary data.</text>
</comment>
<dbReference type="InterPro" id="IPR050708">
    <property type="entry name" value="T6SS_VgrG/RHS"/>
</dbReference>
<dbReference type="InterPro" id="IPR022385">
    <property type="entry name" value="Rhs_assc_core"/>
</dbReference>